<sequence>MMLQVASVMSGESGGLVSRMDSDSLLVDLDYTTTRERQEQSDASLAKKWESEGDLLQAALTTDPNTNKKRWRWRGAHKKPTKPQATLNGLPLPVPPDGLATQVEDVPENELEMVLSKLSFQTGQPYIEGQGYHGGKTAPSTHTGGGKVGKVGEDLAAKVLKKPRRKQAKRKTFSSLLGSLLDCLPCHALTARLGLDHDDVDDGAREAPFKPAAYSAASLLRLLSQAEQHADDLVQGAVAKKQAMQKRLKEEVDQEVAAYRGALEKEYQQALQAAQQDRNGSQSESEDASTQPPSTGSVSRASTNEEAAADHVDTKCITDAVAMAIHHVTNVPCEVDATTRQYLRLPKGMITTGGPLKHKDTHIQTDPPHTRRGWL</sequence>
<protein>
    <submittedName>
        <fullName evidence="2">Uncharacterized protein</fullName>
    </submittedName>
</protein>
<evidence type="ECO:0000313" key="3">
    <source>
        <dbReference type="Proteomes" id="UP000041254"/>
    </source>
</evidence>
<feature type="region of interest" description="Disordered" evidence="1">
    <location>
        <begin position="74"/>
        <end position="94"/>
    </location>
</feature>
<name>A0A0G4FLF7_VITBC</name>
<proteinExistence type="predicted"/>
<dbReference type="VEuPathDB" id="CryptoDB:Vbra_9309"/>
<feature type="region of interest" description="Disordered" evidence="1">
    <location>
        <begin position="268"/>
        <end position="307"/>
    </location>
</feature>
<evidence type="ECO:0000256" key="1">
    <source>
        <dbReference type="SAM" id="MobiDB-lite"/>
    </source>
</evidence>
<dbReference type="AlphaFoldDB" id="A0A0G4FLF7"/>
<dbReference type="Gene3D" id="1.20.5.620">
    <property type="entry name" value="F1F0 ATP synthase subunit B, membrane domain"/>
    <property type="match status" value="1"/>
</dbReference>
<keyword evidence="3" id="KW-1185">Reference proteome</keyword>
<gene>
    <name evidence="2" type="ORF">Vbra_9309</name>
</gene>
<reference evidence="2 3" key="1">
    <citation type="submission" date="2014-11" db="EMBL/GenBank/DDBJ databases">
        <authorList>
            <person name="Zhu J."/>
            <person name="Qi W."/>
            <person name="Song R."/>
        </authorList>
    </citation>
    <scope>NUCLEOTIDE SEQUENCE [LARGE SCALE GENOMIC DNA]</scope>
</reference>
<dbReference type="EMBL" id="CDMY01000459">
    <property type="protein sequence ID" value="CEM14840.1"/>
    <property type="molecule type" value="Genomic_DNA"/>
</dbReference>
<dbReference type="InParanoid" id="A0A0G4FLF7"/>
<feature type="region of interest" description="Disordered" evidence="1">
    <location>
        <begin position="353"/>
        <end position="375"/>
    </location>
</feature>
<evidence type="ECO:0000313" key="2">
    <source>
        <dbReference type="EMBL" id="CEM14840.1"/>
    </source>
</evidence>
<feature type="compositionally biased region" description="Polar residues" evidence="1">
    <location>
        <begin position="269"/>
        <end position="305"/>
    </location>
</feature>
<organism evidence="2 3">
    <name type="scientific">Vitrella brassicaformis (strain CCMP3155)</name>
    <dbReference type="NCBI Taxonomy" id="1169540"/>
    <lineage>
        <taxon>Eukaryota</taxon>
        <taxon>Sar</taxon>
        <taxon>Alveolata</taxon>
        <taxon>Colpodellida</taxon>
        <taxon>Vitrellaceae</taxon>
        <taxon>Vitrella</taxon>
    </lineage>
</organism>
<accession>A0A0G4FLF7</accession>
<dbReference type="Proteomes" id="UP000041254">
    <property type="component" value="Unassembled WGS sequence"/>
</dbReference>